<feature type="region of interest" description="Disordered" evidence="5">
    <location>
        <begin position="1"/>
        <end position="60"/>
    </location>
</feature>
<dbReference type="SUPFAM" id="SSF54791">
    <property type="entry name" value="Eukaryotic type KH-domain (KH-domain type I)"/>
    <property type="match status" value="1"/>
</dbReference>
<evidence type="ECO:0000256" key="1">
    <source>
        <dbReference type="ARBA" id="ARBA00004604"/>
    </source>
</evidence>
<dbReference type="SMART" id="SM00322">
    <property type="entry name" value="KH"/>
    <property type="match status" value="1"/>
</dbReference>
<evidence type="ECO:0000256" key="4">
    <source>
        <dbReference type="ARBA" id="ARBA00023242"/>
    </source>
</evidence>
<dbReference type="AlphaFoldDB" id="A0A7S4KUX2"/>
<protein>
    <recommendedName>
        <fullName evidence="6">K Homology domain-containing protein</fullName>
    </recommendedName>
</protein>
<dbReference type="CDD" id="cd22392">
    <property type="entry name" value="KH-I_PNO1_rpt2"/>
    <property type="match status" value="1"/>
</dbReference>
<accession>A0A7S4KUX2</accession>
<reference evidence="7" key="1">
    <citation type="submission" date="2021-01" db="EMBL/GenBank/DDBJ databases">
        <authorList>
            <person name="Corre E."/>
            <person name="Pelletier E."/>
            <person name="Niang G."/>
            <person name="Scheremetjew M."/>
            <person name="Finn R."/>
            <person name="Kale V."/>
            <person name="Holt S."/>
            <person name="Cochrane G."/>
            <person name="Meng A."/>
            <person name="Brown T."/>
            <person name="Cohen L."/>
        </authorList>
    </citation>
    <scope>NUCLEOTIDE SEQUENCE</scope>
    <source>
        <strain evidence="7">SoJaBio B1-5/56/2</strain>
    </source>
</reference>
<organism evidence="7">
    <name type="scientific">Paramoeba aestuarina</name>
    <dbReference type="NCBI Taxonomy" id="180227"/>
    <lineage>
        <taxon>Eukaryota</taxon>
        <taxon>Amoebozoa</taxon>
        <taxon>Discosea</taxon>
        <taxon>Flabellinia</taxon>
        <taxon>Dactylopodida</taxon>
        <taxon>Paramoebidae</taxon>
        <taxon>Paramoeba</taxon>
    </lineage>
</organism>
<dbReference type="Pfam" id="PF17903">
    <property type="entry name" value="KH_KRR1_1st"/>
    <property type="match status" value="1"/>
</dbReference>
<evidence type="ECO:0000256" key="2">
    <source>
        <dbReference type="ARBA" id="ARBA00007515"/>
    </source>
</evidence>
<dbReference type="Gene3D" id="3.30.1370.10">
    <property type="entry name" value="K Homology domain, type 1"/>
    <property type="match status" value="2"/>
</dbReference>
<comment type="subcellular location">
    <subcellularLocation>
        <location evidence="1">Nucleus</location>
        <location evidence="1">Nucleolus</location>
    </subcellularLocation>
</comment>
<dbReference type="FunFam" id="3.30.1370.10:FF:000009">
    <property type="entry name" value="RNA-binding protein PNO1"/>
    <property type="match status" value="1"/>
</dbReference>
<comment type="similarity">
    <text evidence="2">Belongs to the PNO1 family.</text>
</comment>
<dbReference type="EMBL" id="HBKR01017479">
    <property type="protein sequence ID" value="CAE2305903.1"/>
    <property type="molecule type" value="Transcribed_RNA"/>
</dbReference>
<keyword evidence="3" id="KW-0694">RNA-binding</keyword>
<dbReference type="InterPro" id="IPR036612">
    <property type="entry name" value="KH_dom_type_1_sf"/>
</dbReference>
<dbReference type="InterPro" id="IPR055212">
    <property type="entry name" value="KH-I_PNO1_first"/>
</dbReference>
<evidence type="ECO:0000256" key="3">
    <source>
        <dbReference type="ARBA" id="ARBA00022884"/>
    </source>
</evidence>
<dbReference type="GO" id="GO:0005730">
    <property type="term" value="C:nucleolus"/>
    <property type="evidence" value="ECO:0007669"/>
    <property type="project" value="UniProtKB-SubCell"/>
</dbReference>
<dbReference type="PANTHER" id="PTHR12826">
    <property type="entry name" value="RIBONUCLEASE Y"/>
    <property type="match status" value="1"/>
</dbReference>
<dbReference type="FunFam" id="3.30.1370.10:FF:000048">
    <property type="entry name" value="RNA-binding protein PNO1 isoform X2"/>
    <property type="match status" value="1"/>
</dbReference>
<dbReference type="GO" id="GO:0003723">
    <property type="term" value="F:RNA binding"/>
    <property type="evidence" value="ECO:0007669"/>
    <property type="project" value="UniProtKB-KW"/>
</dbReference>
<evidence type="ECO:0000313" key="7">
    <source>
        <dbReference type="EMBL" id="CAE2305903.1"/>
    </source>
</evidence>
<evidence type="ECO:0000256" key="5">
    <source>
        <dbReference type="SAM" id="MobiDB-lite"/>
    </source>
</evidence>
<sequence>MDDGEVTLITNEEIEKEEEDLEKNDEKEEKLDDLKPDFSQLGGALGKKSGEVETRKVPVPPHRMTPLKNQWMDIYKPVVEHMKLQIRMNQKSKSVQIRTSKFTTDAGAIQKAEDFLRAFMMGFAVEDAIALLRIDDLFIDSFDITDVKRLSGANLSRAIGRISGKDGKTKFAIENSTRTRIVVADTKVHLLGSFANIKVARDAICDLIMGSPASKVYTRLRTSSSRSVERF</sequence>
<evidence type="ECO:0000259" key="6">
    <source>
        <dbReference type="SMART" id="SM00322"/>
    </source>
</evidence>
<keyword evidence="4" id="KW-0539">Nucleus</keyword>
<feature type="compositionally biased region" description="Basic and acidic residues" evidence="5">
    <location>
        <begin position="24"/>
        <end position="36"/>
    </location>
</feature>
<dbReference type="GO" id="GO:0042254">
    <property type="term" value="P:ribosome biogenesis"/>
    <property type="evidence" value="ECO:0007669"/>
    <property type="project" value="UniProtKB-ARBA"/>
</dbReference>
<feature type="domain" description="K Homology" evidence="6">
    <location>
        <begin position="136"/>
        <end position="209"/>
    </location>
</feature>
<proteinExistence type="inferred from homology"/>
<gene>
    <name evidence="7" type="ORF">NAES01612_LOCUS11554</name>
</gene>
<dbReference type="InterPro" id="IPR041174">
    <property type="entry name" value="KRR1-like_KH1"/>
</dbReference>
<dbReference type="InterPro" id="IPR055211">
    <property type="entry name" value="KH_PNO1_2nd"/>
</dbReference>
<dbReference type="PANTHER" id="PTHR12826:SF13">
    <property type="entry name" value="RNA-BINDING PROTEIN PNO1"/>
    <property type="match status" value="1"/>
</dbReference>
<name>A0A7S4KUX2_9EUKA</name>
<dbReference type="CDD" id="cd22391">
    <property type="entry name" value="KH-I_PNO1_rpt1"/>
    <property type="match status" value="1"/>
</dbReference>
<dbReference type="Pfam" id="PF22891">
    <property type="entry name" value="KH_PNO1_2nd"/>
    <property type="match status" value="1"/>
</dbReference>
<feature type="compositionally biased region" description="Acidic residues" evidence="5">
    <location>
        <begin position="12"/>
        <end position="23"/>
    </location>
</feature>
<dbReference type="InterPro" id="IPR004087">
    <property type="entry name" value="KH_dom"/>
</dbReference>